<organism evidence="6 7">
    <name type="scientific">Pseudonocardia cypriaca</name>
    <dbReference type="NCBI Taxonomy" id="882449"/>
    <lineage>
        <taxon>Bacteria</taxon>
        <taxon>Bacillati</taxon>
        <taxon>Actinomycetota</taxon>
        <taxon>Actinomycetes</taxon>
        <taxon>Pseudonocardiales</taxon>
        <taxon>Pseudonocardiaceae</taxon>
        <taxon>Pseudonocardia</taxon>
    </lineage>
</organism>
<evidence type="ECO:0000256" key="4">
    <source>
        <dbReference type="ARBA" id="ARBA00022785"/>
    </source>
</evidence>
<evidence type="ECO:0000313" key="6">
    <source>
        <dbReference type="EMBL" id="TQM38559.1"/>
    </source>
</evidence>
<dbReference type="PANTHER" id="PTHR30307:SF0">
    <property type="entry name" value="S-ADENOSYLMETHIONINE:TRNA RIBOSYLTRANSFERASE-ISOMERASE"/>
    <property type="match status" value="1"/>
</dbReference>
<keyword evidence="1" id="KW-0963">Cytoplasm</keyword>
<evidence type="ECO:0000256" key="1">
    <source>
        <dbReference type="ARBA" id="ARBA00022490"/>
    </source>
</evidence>
<keyword evidence="6" id="KW-0413">Isomerase</keyword>
<keyword evidence="3" id="KW-0949">S-adenosyl-L-methionine</keyword>
<name>A0A543FXQ4_9PSEU</name>
<proteinExistence type="predicted"/>
<evidence type="ECO:0000256" key="2">
    <source>
        <dbReference type="ARBA" id="ARBA00022679"/>
    </source>
</evidence>
<dbReference type="SUPFAM" id="SSF111337">
    <property type="entry name" value="QueA-like"/>
    <property type="match status" value="1"/>
</dbReference>
<dbReference type="PANTHER" id="PTHR30307">
    <property type="entry name" value="S-ADENOSYLMETHIONINE:TRNA RIBOSYLTRANSFERASE-ISOMERASE"/>
    <property type="match status" value="1"/>
</dbReference>
<dbReference type="Gene3D" id="2.40.10.240">
    <property type="entry name" value="QueA-like"/>
    <property type="match status" value="1"/>
</dbReference>
<dbReference type="GO" id="GO:0051075">
    <property type="term" value="F:S-adenosylmethionine:tRNA ribosyltransferase-isomerase activity"/>
    <property type="evidence" value="ECO:0007669"/>
    <property type="project" value="TreeGrafter"/>
</dbReference>
<protein>
    <submittedName>
        <fullName evidence="6">S-adenosylmethionine:tRNA ribosyltransferase-isomerase</fullName>
    </submittedName>
</protein>
<comment type="caution">
    <text evidence="6">The sequence shown here is derived from an EMBL/GenBank/DDBJ whole genome shotgun (WGS) entry which is preliminary data.</text>
</comment>
<dbReference type="Gene3D" id="3.40.1780.10">
    <property type="entry name" value="QueA-like"/>
    <property type="match status" value="1"/>
</dbReference>
<dbReference type="Proteomes" id="UP000319818">
    <property type="component" value="Unassembled WGS sequence"/>
</dbReference>
<keyword evidence="7" id="KW-1185">Reference proteome</keyword>
<keyword evidence="4" id="KW-0671">Queuosine biosynthesis</keyword>
<evidence type="ECO:0000313" key="7">
    <source>
        <dbReference type="Proteomes" id="UP000319818"/>
    </source>
</evidence>
<dbReference type="Pfam" id="PF02547">
    <property type="entry name" value="Queuosine_synth"/>
    <property type="match status" value="1"/>
</dbReference>
<evidence type="ECO:0000256" key="3">
    <source>
        <dbReference type="ARBA" id="ARBA00022691"/>
    </source>
</evidence>
<dbReference type="RefSeq" id="WP_246122474.1">
    <property type="nucleotide sequence ID" value="NZ_VFPH01000002.1"/>
</dbReference>
<dbReference type="InterPro" id="IPR003699">
    <property type="entry name" value="QueA"/>
</dbReference>
<reference evidence="6 7" key="1">
    <citation type="submission" date="2019-06" db="EMBL/GenBank/DDBJ databases">
        <title>Sequencing the genomes of 1000 actinobacteria strains.</title>
        <authorList>
            <person name="Klenk H.-P."/>
        </authorList>
    </citation>
    <scope>NUCLEOTIDE SEQUENCE [LARGE SCALE GENOMIC DNA]</scope>
    <source>
        <strain evidence="6 7">DSM 45511</strain>
    </source>
</reference>
<feature type="region of interest" description="Disordered" evidence="5">
    <location>
        <begin position="1"/>
        <end position="23"/>
    </location>
</feature>
<dbReference type="InterPro" id="IPR042119">
    <property type="entry name" value="QueA_dom2"/>
</dbReference>
<gene>
    <name evidence="6" type="ORF">FB388_5802</name>
</gene>
<dbReference type="InterPro" id="IPR036100">
    <property type="entry name" value="QueA_sf"/>
</dbReference>
<sequence>MSSASTTFTMPPELSAAEPPEARGLDRDEVRLLVARERSPVRHTTFRALPSVLRRGDLVVVNTSDTEPAAVDGHRADGRPVTVHVSGPAPDQLHVVELRTPDGQRVADGVAGEGIALPCGVVATLLTGHPDPRVATGSRLWRARIPVAGGLRAWLAEAGRPIRYSYVDRRWPIDAYRTVFARSDGEFGSAEMPSAGRPFTSGILNALHARGVGVARIVLHTGVSSLEAGEVPLPERYRVPPETADAVNAVRAAGGRVVAVGTTTTRALETAAAPDGFVTASDGWTHLVLGPDRPARVVDGLVTGWHEPQASHLLLLEAVAGARLVSRAYAAALEHRYRWHEFGDSCLLLPAQSVRRSG</sequence>
<evidence type="ECO:0000256" key="5">
    <source>
        <dbReference type="SAM" id="MobiDB-lite"/>
    </source>
</evidence>
<dbReference type="AlphaFoldDB" id="A0A543FXQ4"/>
<dbReference type="EMBL" id="VFPH01000002">
    <property type="protein sequence ID" value="TQM38559.1"/>
    <property type="molecule type" value="Genomic_DNA"/>
</dbReference>
<dbReference type="InterPro" id="IPR042118">
    <property type="entry name" value="QueA_dom1"/>
</dbReference>
<keyword evidence="2 6" id="KW-0808">Transferase</keyword>
<dbReference type="GO" id="GO:0008616">
    <property type="term" value="P:tRNA queuosine(34) biosynthetic process"/>
    <property type="evidence" value="ECO:0007669"/>
    <property type="project" value="UniProtKB-KW"/>
</dbReference>
<accession>A0A543FXQ4</accession>